<dbReference type="Gene3D" id="3.40.50.300">
    <property type="entry name" value="P-loop containing nucleotide triphosphate hydrolases"/>
    <property type="match status" value="1"/>
</dbReference>
<dbReference type="KEGG" id="cpor:BED41_04615"/>
<dbReference type="PANTHER" id="PTHR42935:SF1">
    <property type="entry name" value="SLR0930 PROTEIN"/>
    <property type="match status" value="1"/>
</dbReference>
<evidence type="ECO:0000313" key="3">
    <source>
        <dbReference type="Proteomes" id="UP000093044"/>
    </source>
</evidence>
<dbReference type="GeneID" id="83057136"/>
<dbReference type="CDD" id="cd00009">
    <property type="entry name" value="AAA"/>
    <property type="match status" value="1"/>
</dbReference>
<dbReference type="InterPro" id="IPR008533">
    <property type="entry name" value="DUF815"/>
</dbReference>
<dbReference type="InterPro" id="IPR003593">
    <property type="entry name" value="AAA+_ATPase"/>
</dbReference>
<dbReference type="EMBL" id="CP016757">
    <property type="protein sequence ID" value="ANZ44433.1"/>
    <property type="molecule type" value="Genomic_DNA"/>
</dbReference>
<dbReference type="SMART" id="SM00382">
    <property type="entry name" value="AAA"/>
    <property type="match status" value="1"/>
</dbReference>
<dbReference type="Proteomes" id="UP000093044">
    <property type="component" value="Chromosome"/>
</dbReference>
<dbReference type="STRING" id="1197717.BED41_04615"/>
<dbReference type="Pfam" id="PF05673">
    <property type="entry name" value="DUF815"/>
    <property type="match status" value="1"/>
</dbReference>
<keyword evidence="3" id="KW-1185">Reference proteome</keyword>
<proteinExistence type="predicted"/>
<dbReference type="RefSeq" id="WP_066743554.1">
    <property type="nucleotide sequence ID" value="NZ_CAUFKJ010000018.1"/>
</dbReference>
<gene>
    <name evidence="2" type="ORF">BED41_04615</name>
</gene>
<evidence type="ECO:0000259" key="1">
    <source>
        <dbReference type="SMART" id="SM00382"/>
    </source>
</evidence>
<dbReference type="PANTHER" id="PTHR42935">
    <property type="entry name" value="SLR0930 PROTEIN"/>
    <property type="match status" value="1"/>
</dbReference>
<organism evidence="2 3">
    <name type="scientific">Cloacibacillus porcorum</name>
    <dbReference type="NCBI Taxonomy" id="1197717"/>
    <lineage>
        <taxon>Bacteria</taxon>
        <taxon>Thermotogati</taxon>
        <taxon>Synergistota</taxon>
        <taxon>Synergistia</taxon>
        <taxon>Synergistales</taxon>
        <taxon>Synergistaceae</taxon>
        <taxon>Cloacibacillus</taxon>
    </lineage>
</organism>
<name>A0A1B2I3C0_9BACT</name>
<protein>
    <recommendedName>
        <fullName evidence="1">AAA+ ATPase domain-containing protein</fullName>
    </recommendedName>
</protein>
<dbReference type="OrthoDB" id="9812140at2"/>
<dbReference type="InterPro" id="IPR027417">
    <property type="entry name" value="P-loop_NTPase"/>
</dbReference>
<accession>A0A1B2I3C0</accession>
<dbReference type="AlphaFoldDB" id="A0A1B2I3C0"/>
<evidence type="ECO:0000313" key="2">
    <source>
        <dbReference type="EMBL" id="ANZ44433.1"/>
    </source>
</evidence>
<dbReference type="SUPFAM" id="SSF52540">
    <property type="entry name" value="P-loop containing nucleoside triphosphate hydrolases"/>
    <property type="match status" value="1"/>
</dbReference>
<reference evidence="2" key="1">
    <citation type="submission" date="2016-08" db="EMBL/GenBank/DDBJ databases">
        <title>Complete genome of Cloacibacillus porcorum.</title>
        <authorList>
            <person name="Looft T."/>
            <person name="Bayles D.O."/>
            <person name="Alt D.P."/>
        </authorList>
    </citation>
    <scope>NUCLEOTIDE SEQUENCE [LARGE SCALE GENOMIC DNA]</scope>
    <source>
        <strain evidence="2">CL-84</strain>
    </source>
</reference>
<sequence length="427" mass="48109">MIRELIPYRDFERDEVFACISGLIKSAGQIDESSLAESASWYCDCAAKMAAAAERAGIAGNLWQTWLAMLVAENENPFSLAHERRGPLCGTMREFAMRDFETLFDCLHYDLRSIEEELRLGAAGLLDDFVPMTAGPVSFGRTAGAVIGELAAAMAAADSPAGLYEAAVSFYREHGVGKFGLYSGFRWDAHAREIVPAIPLEDISLSDLIGYEEQKKAVVDNTTAFLDGRPANNVLLYGEGGTGKSSTIKALLNEYAPRGLRMIEVYKHQINDLETILEEIKLRNYKFILFMDDLSFEQFEVEYKFLKAFIEGGIEKRPDNVLIYATSNRRHLMKETWGDRLDKDDDMHESETMQEKMSLVDRFGLLIRYFSPEQKEYLHIVRSLAGEYGVEISDEELELGAIRWELKHGGFSGRSARQYVEFLAGQK</sequence>
<feature type="domain" description="AAA+ ATPase" evidence="1">
    <location>
        <begin position="230"/>
        <end position="351"/>
    </location>
</feature>